<reference evidence="1 2" key="1">
    <citation type="journal article" date="2012" name="Nat. Biotechnol.">
        <title>Draft genome sequence of pigeonpea (Cajanus cajan), an orphan legume crop of resource-poor farmers.</title>
        <authorList>
            <person name="Varshney R.K."/>
            <person name="Chen W."/>
            <person name="Li Y."/>
            <person name="Bharti A.K."/>
            <person name="Saxena R.K."/>
            <person name="Schlueter J.A."/>
            <person name="Donoghue M.T."/>
            <person name="Azam S."/>
            <person name="Fan G."/>
            <person name="Whaley A.M."/>
            <person name="Farmer A.D."/>
            <person name="Sheridan J."/>
            <person name="Iwata A."/>
            <person name="Tuteja R."/>
            <person name="Penmetsa R.V."/>
            <person name="Wu W."/>
            <person name="Upadhyaya H.D."/>
            <person name="Yang S.P."/>
            <person name="Shah T."/>
            <person name="Saxena K.B."/>
            <person name="Michael T."/>
            <person name="McCombie W.R."/>
            <person name="Yang B."/>
            <person name="Zhang G."/>
            <person name="Yang H."/>
            <person name="Wang J."/>
            <person name="Spillane C."/>
            <person name="Cook D.R."/>
            <person name="May G.D."/>
            <person name="Xu X."/>
            <person name="Jackson S.A."/>
        </authorList>
    </citation>
    <scope>NUCLEOTIDE SEQUENCE [LARGE SCALE GENOMIC DNA]</scope>
    <source>
        <strain evidence="2">cv. Asha</strain>
    </source>
</reference>
<dbReference type="Proteomes" id="UP000075243">
    <property type="component" value="Chromosome 2"/>
</dbReference>
<accession>A0A151U1I6</accession>
<gene>
    <name evidence="1" type="ORF">KK1_005806</name>
</gene>
<sequence length="100" mass="11533">MRLNVTMEGPNTRIISLKPQSSPTIREYNCSVPQRRVLQVEFSLITHFEFPLSIPQDPKVMPMQMPRVNLTMCPRQHIGVLQNHINHLVISKHVNPTPNI</sequence>
<dbReference type="Gramene" id="C.cajan_05666.t">
    <property type="protein sequence ID" value="C.cajan_05666.t.cds1"/>
    <property type="gene ID" value="C.cajan_05666"/>
</dbReference>
<proteinExistence type="predicted"/>
<evidence type="ECO:0000313" key="1">
    <source>
        <dbReference type="EMBL" id="KYP73192.1"/>
    </source>
</evidence>
<evidence type="ECO:0000313" key="2">
    <source>
        <dbReference type="Proteomes" id="UP000075243"/>
    </source>
</evidence>
<dbReference type="AlphaFoldDB" id="A0A151U1I6"/>
<organism evidence="1 2">
    <name type="scientific">Cajanus cajan</name>
    <name type="common">Pigeon pea</name>
    <name type="synonym">Cajanus indicus</name>
    <dbReference type="NCBI Taxonomy" id="3821"/>
    <lineage>
        <taxon>Eukaryota</taxon>
        <taxon>Viridiplantae</taxon>
        <taxon>Streptophyta</taxon>
        <taxon>Embryophyta</taxon>
        <taxon>Tracheophyta</taxon>
        <taxon>Spermatophyta</taxon>
        <taxon>Magnoliopsida</taxon>
        <taxon>eudicotyledons</taxon>
        <taxon>Gunneridae</taxon>
        <taxon>Pentapetalae</taxon>
        <taxon>rosids</taxon>
        <taxon>fabids</taxon>
        <taxon>Fabales</taxon>
        <taxon>Fabaceae</taxon>
        <taxon>Papilionoideae</taxon>
        <taxon>50 kb inversion clade</taxon>
        <taxon>NPAAA clade</taxon>
        <taxon>indigoferoid/millettioid clade</taxon>
        <taxon>Phaseoleae</taxon>
        <taxon>Cajanus</taxon>
    </lineage>
</organism>
<keyword evidence="2" id="KW-1185">Reference proteome</keyword>
<name>A0A151U1I6_CAJCA</name>
<protein>
    <submittedName>
        <fullName evidence="1">Uncharacterized protein</fullName>
    </submittedName>
</protein>
<dbReference type="EMBL" id="CM003604">
    <property type="protein sequence ID" value="KYP73192.1"/>
    <property type="molecule type" value="Genomic_DNA"/>
</dbReference>